<dbReference type="InterPro" id="IPR004812">
    <property type="entry name" value="Efflux_drug-R_Bcr/CmlA"/>
</dbReference>
<keyword evidence="4" id="KW-1003">Cell membrane</keyword>
<dbReference type="InterPro" id="IPR036259">
    <property type="entry name" value="MFS_trans_sf"/>
</dbReference>
<feature type="domain" description="Major facilitator superfamily (MFS) profile" evidence="9">
    <location>
        <begin position="1"/>
        <end position="403"/>
    </location>
</feature>
<evidence type="ECO:0000256" key="4">
    <source>
        <dbReference type="ARBA" id="ARBA00022475"/>
    </source>
</evidence>
<dbReference type="InterPro" id="IPR011701">
    <property type="entry name" value="MFS"/>
</dbReference>
<protein>
    <submittedName>
        <fullName evidence="10">Multidrug effflux MFS transporter</fullName>
    </submittedName>
</protein>
<feature type="transmembrane region" description="Helical" evidence="8">
    <location>
        <begin position="379"/>
        <end position="399"/>
    </location>
</feature>
<feature type="transmembrane region" description="Helical" evidence="8">
    <location>
        <begin position="109"/>
        <end position="130"/>
    </location>
</feature>
<evidence type="ECO:0000256" key="5">
    <source>
        <dbReference type="ARBA" id="ARBA00022692"/>
    </source>
</evidence>
<comment type="similarity">
    <text evidence="2">Belongs to the major facilitator superfamily. Bcr/CmlA family.</text>
</comment>
<sequence>MVRGEVVAPRGRLAGQPWFPALVLLTGIGPLATDAYLPALPEVGRDLATSDAWAQLSMTTFIVGLALGQLVFGPISDGTGRRRLVLVSSAVFALASVGCALAPQVGLLLVLRLAQGVAGGCGVALGRAVISDRYAGVEAATRYGTLTAVVLLGPVVAPVVGSGILAVGGWRDVFAVLALIGVVMTAGVWLGVPETLPPERRQGHGLRHSAVRMRRMLGDRAFAHTVLVQCLATMGFFVYIGGSSIVLQGQLGIGASTYAAVFATNAAVMSAATFGFRYLVARHGARRLRAAGLAISAPAACALLVYGLTAGDDPGLAPTWVLLVLLVAGNGLTIPAATTLAQEIGRHSGGTASALQGGLTFLAGSLTLPLTGLVGRQTVVVMAAASAVLYLAAVGVLLGPRWRSRRRLA</sequence>
<dbReference type="RefSeq" id="WP_194504558.1">
    <property type="nucleotide sequence ID" value="NZ_JADIVZ010000010.1"/>
</dbReference>
<dbReference type="GO" id="GO:1990961">
    <property type="term" value="P:xenobiotic detoxification by transmembrane export across the plasma membrane"/>
    <property type="evidence" value="ECO:0007669"/>
    <property type="project" value="InterPro"/>
</dbReference>
<dbReference type="GO" id="GO:0005886">
    <property type="term" value="C:plasma membrane"/>
    <property type="evidence" value="ECO:0007669"/>
    <property type="project" value="UniProtKB-SubCell"/>
</dbReference>
<dbReference type="InterPro" id="IPR020846">
    <property type="entry name" value="MFS_dom"/>
</dbReference>
<dbReference type="PANTHER" id="PTHR23502:SF132">
    <property type="entry name" value="POLYAMINE TRANSPORTER 2-RELATED"/>
    <property type="match status" value="1"/>
</dbReference>
<feature type="transmembrane region" description="Helical" evidence="8">
    <location>
        <begin position="221"/>
        <end position="241"/>
    </location>
</feature>
<evidence type="ECO:0000313" key="10">
    <source>
        <dbReference type="EMBL" id="MBF4163310.1"/>
    </source>
</evidence>
<organism evidence="10 11">
    <name type="scientific">Nocardioides acrostichi</name>
    <dbReference type="NCBI Taxonomy" id="2784339"/>
    <lineage>
        <taxon>Bacteria</taxon>
        <taxon>Bacillati</taxon>
        <taxon>Actinomycetota</taxon>
        <taxon>Actinomycetes</taxon>
        <taxon>Propionibacteriales</taxon>
        <taxon>Nocardioidaceae</taxon>
        <taxon>Nocardioides</taxon>
    </lineage>
</organism>
<feature type="transmembrane region" description="Helical" evidence="8">
    <location>
        <begin position="52"/>
        <end position="72"/>
    </location>
</feature>
<keyword evidence="7 8" id="KW-0472">Membrane</keyword>
<dbReference type="PANTHER" id="PTHR23502">
    <property type="entry name" value="MAJOR FACILITATOR SUPERFAMILY"/>
    <property type="match status" value="1"/>
</dbReference>
<feature type="transmembrane region" description="Helical" evidence="8">
    <location>
        <begin position="320"/>
        <end position="341"/>
    </location>
</feature>
<evidence type="ECO:0000256" key="1">
    <source>
        <dbReference type="ARBA" id="ARBA00004651"/>
    </source>
</evidence>
<keyword evidence="3" id="KW-0813">Transport</keyword>
<dbReference type="Pfam" id="PF07690">
    <property type="entry name" value="MFS_1"/>
    <property type="match status" value="1"/>
</dbReference>
<keyword evidence="11" id="KW-1185">Reference proteome</keyword>
<feature type="transmembrane region" description="Helical" evidence="8">
    <location>
        <begin position="142"/>
        <end position="167"/>
    </location>
</feature>
<dbReference type="PROSITE" id="PS50850">
    <property type="entry name" value="MFS"/>
    <property type="match status" value="1"/>
</dbReference>
<feature type="transmembrane region" description="Helical" evidence="8">
    <location>
        <begin position="288"/>
        <end position="308"/>
    </location>
</feature>
<comment type="caution">
    <text evidence="10">The sequence shown here is derived from an EMBL/GenBank/DDBJ whole genome shotgun (WGS) entry which is preliminary data.</text>
</comment>
<keyword evidence="6 8" id="KW-1133">Transmembrane helix</keyword>
<proteinExistence type="inferred from homology"/>
<feature type="transmembrane region" description="Helical" evidence="8">
    <location>
        <begin position="173"/>
        <end position="192"/>
    </location>
</feature>
<dbReference type="SUPFAM" id="SSF103473">
    <property type="entry name" value="MFS general substrate transporter"/>
    <property type="match status" value="1"/>
</dbReference>
<dbReference type="CDD" id="cd17320">
    <property type="entry name" value="MFS_MdfA_MDR_like"/>
    <property type="match status" value="1"/>
</dbReference>
<evidence type="ECO:0000256" key="8">
    <source>
        <dbReference type="SAM" id="Phobius"/>
    </source>
</evidence>
<feature type="transmembrane region" description="Helical" evidence="8">
    <location>
        <begin position="84"/>
        <end position="103"/>
    </location>
</feature>
<evidence type="ECO:0000256" key="2">
    <source>
        <dbReference type="ARBA" id="ARBA00006236"/>
    </source>
</evidence>
<dbReference type="EMBL" id="JADIVZ010000010">
    <property type="protein sequence ID" value="MBF4163310.1"/>
    <property type="molecule type" value="Genomic_DNA"/>
</dbReference>
<evidence type="ECO:0000313" key="11">
    <source>
        <dbReference type="Proteomes" id="UP000656804"/>
    </source>
</evidence>
<evidence type="ECO:0000256" key="7">
    <source>
        <dbReference type="ARBA" id="ARBA00023136"/>
    </source>
</evidence>
<name>A0A930Y7D7_9ACTN</name>
<dbReference type="AlphaFoldDB" id="A0A930Y7D7"/>
<accession>A0A930Y7D7</accession>
<comment type="subcellular location">
    <subcellularLocation>
        <location evidence="1">Cell membrane</location>
        <topology evidence="1">Multi-pass membrane protein</topology>
    </subcellularLocation>
</comment>
<evidence type="ECO:0000256" key="6">
    <source>
        <dbReference type="ARBA" id="ARBA00022989"/>
    </source>
</evidence>
<feature type="transmembrane region" description="Helical" evidence="8">
    <location>
        <begin position="353"/>
        <end position="373"/>
    </location>
</feature>
<feature type="transmembrane region" description="Helical" evidence="8">
    <location>
        <begin position="21"/>
        <end position="40"/>
    </location>
</feature>
<dbReference type="Gene3D" id="1.20.1720.10">
    <property type="entry name" value="Multidrug resistance protein D"/>
    <property type="match status" value="1"/>
</dbReference>
<reference evidence="10" key="1">
    <citation type="submission" date="2020-11" db="EMBL/GenBank/DDBJ databases">
        <title>Nocardioides sp. CBS4Y-1, whole genome shotgun sequence.</title>
        <authorList>
            <person name="Tuo L."/>
        </authorList>
    </citation>
    <scope>NUCLEOTIDE SEQUENCE</scope>
    <source>
        <strain evidence="10">CBS4Y-1</strain>
    </source>
</reference>
<evidence type="ECO:0000259" key="9">
    <source>
        <dbReference type="PROSITE" id="PS50850"/>
    </source>
</evidence>
<dbReference type="GO" id="GO:0042910">
    <property type="term" value="F:xenobiotic transmembrane transporter activity"/>
    <property type="evidence" value="ECO:0007669"/>
    <property type="project" value="InterPro"/>
</dbReference>
<dbReference type="NCBIfam" id="TIGR00710">
    <property type="entry name" value="efflux_Bcr_CflA"/>
    <property type="match status" value="1"/>
</dbReference>
<evidence type="ECO:0000256" key="3">
    <source>
        <dbReference type="ARBA" id="ARBA00022448"/>
    </source>
</evidence>
<dbReference type="Proteomes" id="UP000656804">
    <property type="component" value="Unassembled WGS sequence"/>
</dbReference>
<gene>
    <name evidence="10" type="ORF">ISG29_16590</name>
</gene>
<keyword evidence="5 8" id="KW-0812">Transmembrane</keyword>
<feature type="transmembrane region" description="Helical" evidence="8">
    <location>
        <begin position="253"/>
        <end position="276"/>
    </location>
</feature>